<dbReference type="PANTHER" id="PTHR31876">
    <property type="entry name" value="COV-LIKE PROTEIN 1"/>
    <property type="match status" value="1"/>
</dbReference>
<feature type="transmembrane region" description="Helical" evidence="1">
    <location>
        <begin position="30"/>
        <end position="55"/>
    </location>
</feature>
<dbReference type="InterPro" id="IPR007462">
    <property type="entry name" value="COV1-like"/>
</dbReference>
<keyword evidence="1" id="KW-0472">Membrane</keyword>
<keyword evidence="1" id="KW-0812">Transmembrane</keyword>
<dbReference type="Pfam" id="PF04367">
    <property type="entry name" value="DUF502"/>
    <property type="match status" value="1"/>
</dbReference>
<evidence type="ECO:0000313" key="2">
    <source>
        <dbReference type="EMBL" id="MFD1704997.1"/>
    </source>
</evidence>
<evidence type="ECO:0000313" key="3">
    <source>
        <dbReference type="Proteomes" id="UP001597308"/>
    </source>
</evidence>
<keyword evidence="1" id="KW-1133">Transmembrane helix</keyword>
<dbReference type="RefSeq" id="WP_378801048.1">
    <property type="nucleotide sequence ID" value="NZ_JBHUER010000013.1"/>
</dbReference>
<name>A0ABW4KDE3_9HYPH</name>
<feature type="transmembrane region" description="Helical" evidence="1">
    <location>
        <begin position="75"/>
        <end position="100"/>
    </location>
</feature>
<dbReference type="Proteomes" id="UP001597308">
    <property type="component" value="Unassembled WGS sequence"/>
</dbReference>
<accession>A0ABW4KDE3</accession>
<organism evidence="2 3">
    <name type="scientific">Methylopila henanensis</name>
    <dbReference type="NCBI Taxonomy" id="873516"/>
    <lineage>
        <taxon>Bacteria</taxon>
        <taxon>Pseudomonadati</taxon>
        <taxon>Pseudomonadota</taxon>
        <taxon>Alphaproteobacteria</taxon>
        <taxon>Hyphomicrobiales</taxon>
        <taxon>Methylopilaceae</taxon>
        <taxon>Methylopila</taxon>
    </lineage>
</organism>
<reference evidence="3" key="1">
    <citation type="journal article" date="2019" name="Int. J. Syst. Evol. Microbiol.">
        <title>The Global Catalogue of Microorganisms (GCM) 10K type strain sequencing project: providing services to taxonomists for standard genome sequencing and annotation.</title>
        <authorList>
            <consortium name="The Broad Institute Genomics Platform"/>
            <consortium name="The Broad Institute Genome Sequencing Center for Infectious Disease"/>
            <person name="Wu L."/>
            <person name="Ma J."/>
        </authorList>
    </citation>
    <scope>NUCLEOTIDE SEQUENCE [LARGE SCALE GENOMIC DNA]</scope>
    <source>
        <strain evidence="3">KCTC 23707</strain>
    </source>
</reference>
<keyword evidence="3" id="KW-1185">Reference proteome</keyword>
<dbReference type="PANTHER" id="PTHR31876:SF26">
    <property type="entry name" value="PROTEIN LIKE COV 2"/>
    <property type="match status" value="1"/>
</dbReference>
<proteinExistence type="predicted"/>
<dbReference type="EMBL" id="JBHUER010000013">
    <property type="protein sequence ID" value="MFD1704997.1"/>
    <property type="molecule type" value="Genomic_DNA"/>
</dbReference>
<evidence type="ECO:0000256" key="1">
    <source>
        <dbReference type="SAM" id="Phobius"/>
    </source>
</evidence>
<sequence length="250" mass="26376">MTEPLDKTLAALGEPAPAPKPSGGARIRTYFLTGLVVAGPVAITIWITLWLIGLIDGWVKPLIPPAWNPDSYLPVAVPGFGVLAAFIGLTVLGFFAANLVGRTVVQSGEQVLNRMPVVRSLYKGVKQIFETVFKQDGTSFRRVGLIEWPGPGLWSLCFITEPARGALAAGLPGADHVCVFVPCTPNPTTGYLVMMEASKVTEIDVTTDDAFKLIMSMGIIQPQEPAPPVAPPPAPNLAAGAKPEIVAAQG</sequence>
<gene>
    <name evidence="2" type="ORF">ACFSCV_18485</name>
</gene>
<comment type="caution">
    <text evidence="2">The sequence shown here is derived from an EMBL/GenBank/DDBJ whole genome shotgun (WGS) entry which is preliminary data.</text>
</comment>
<protein>
    <submittedName>
        <fullName evidence="2">DUF502 domain-containing protein</fullName>
    </submittedName>
</protein>